<evidence type="ECO:0000313" key="3">
    <source>
        <dbReference type="Proteomes" id="UP000294947"/>
    </source>
</evidence>
<feature type="compositionally biased region" description="Polar residues" evidence="1">
    <location>
        <begin position="90"/>
        <end position="106"/>
    </location>
</feature>
<protein>
    <submittedName>
        <fullName evidence="2">Uncharacterized protein</fullName>
    </submittedName>
</protein>
<name>A0A4R4YGT9_9PSEU</name>
<gene>
    <name evidence="2" type="ORF">E1288_29560</name>
</gene>
<sequence length="106" mass="11423">MIDLLTLPVAGGEHVRGERARQELARATHLLDQEPHLDVPNAAVIAVRTAADHLSQDNKNEARTELIIARGQLARPGSRLGAAREMPPAEQQSYAEVENSGQGSDP</sequence>
<accession>A0A4R4YGT9</accession>
<organism evidence="2 3">
    <name type="scientific">Saccharopolyspora elongata</name>
    <dbReference type="NCBI Taxonomy" id="2530387"/>
    <lineage>
        <taxon>Bacteria</taxon>
        <taxon>Bacillati</taxon>
        <taxon>Actinomycetota</taxon>
        <taxon>Actinomycetes</taxon>
        <taxon>Pseudonocardiales</taxon>
        <taxon>Pseudonocardiaceae</taxon>
        <taxon>Saccharopolyspora</taxon>
    </lineage>
</organism>
<keyword evidence="3" id="KW-1185">Reference proteome</keyword>
<comment type="caution">
    <text evidence="2">The sequence shown here is derived from an EMBL/GenBank/DDBJ whole genome shotgun (WGS) entry which is preliminary data.</text>
</comment>
<dbReference type="EMBL" id="SMKW01000047">
    <property type="protein sequence ID" value="TDD42462.1"/>
    <property type="molecule type" value="Genomic_DNA"/>
</dbReference>
<dbReference type="Proteomes" id="UP000294947">
    <property type="component" value="Unassembled WGS sequence"/>
</dbReference>
<feature type="region of interest" description="Disordered" evidence="1">
    <location>
        <begin position="75"/>
        <end position="106"/>
    </location>
</feature>
<reference evidence="2 3" key="1">
    <citation type="submission" date="2019-03" db="EMBL/GenBank/DDBJ databases">
        <title>Draft genome sequences of novel Actinobacteria.</title>
        <authorList>
            <person name="Sahin N."/>
            <person name="Ay H."/>
            <person name="Saygin H."/>
        </authorList>
    </citation>
    <scope>NUCLEOTIDE SEQUENCE [LARGE SCALE GENOMIC DNA]</scope>
    <source>
        <strain evidence="2 3">7K502</strain>
    </source>
</reference>
<dbReference type="AlphaFoldDB" id="A0A4R4YGT9"/>
<proteinExistence type="predicted"/>
<evidence type="ECO:0000256" key="1">
    <source>
        <dbReference type="SAM" id="MobiDB-lite"/>
    </source>
</evidence>
<evidence type="ECO:0000313" key="2">
    <source>
        <dbReference type="EMBL" id="TDD42462.1"/>
    </source>
</evidence>